<keyword evidence="3" id="KW-0813">Transport</keyword>
<feature type="transmembrane region" description="Helical" evidence="8">
    <location>
        <begin position="169"/>
        <end position="189"/>
    </location>
</feature>
<dbReference type="AlphaFoldDB" id="A0A198A0D9"/>
<keyword evidence="6 8" id="KW-1133">Transmembrane helix</keyword>
<comment type="caution">
    <text evidence="9">The sequence shown here is derived from an EMBL/GenBank/DDBJ whole genome shotgun (WGS) entry which is preliminary data.</text>
</comment>
<dbReference type="GO" id="GO:0009847">
    <property type="term" value="P:spore germination"/>
    <property type="evidence" value="ECO:0007669"/>
    <property type="project" value="InterPro"/>
</dbReference>
<feature type="transmembrane region" description="Helical" evidence="8">
    <location>
        <begin position="31"/>
        <end position="48"/>
    </location>
</feature>
<evidence type="ECO:0000256" key="7">
    <source>
        <dbReference type="ARBA" id="ARBA00023136"/>
    </source>
</evidence>
<gene>
    <name evidence="9" type="ORF">A8708_04655</name>
</gene>
<organism evidence="9 10">
    <name type="scientific">Paenibacillus oryzisoli</name>
    <dbReference type="NCBI Taxonomy" id="1850517"/>
    <lineage>
        <taxon>Bacteria</taxon>
        <taxon>Bacillati</taxon>
        <taxon>Bacillota</taxon>
        <taxon>Bacilli</taxon>
        <taxon>Bacillales</taxon>
        <taxon>Paenibacillaceae</taxon>
        <taxon>Paenibacillus</taxon>
    </lineage>
</organism>
<sequence>MLLLSLGISNHVLTIPHLLQAAKRDAWFSILLAYLALIGWSLILYLILKSMGKLSLHLWLKGRVGKLGLSIVSASIALYLIAAGIMIVFDTTLNVSIYFLPRTPNFVVILSFIFLAYMAAKAGLKTIIYMSTMLLPIVWMLGIGVSLMTKSSKDYGMLHPLLKEGLVSQLSGGVVVFGGSIDLMILLLIQHKMTKPLNYGVIFIVLTLLIGLIMGPTLGSLAAFGPYQAANLRFPAFEQWRLVMLGRQISHVDFLAVFQLMAGSIVRTALVIHLISELAGVQSRKYREIVMLLSAFILSLPSLFKVSDIRMQGLVHNYFYTYSLGYGVAITAVLFTITYVSQRKEKGNESIT</sequence>
<reference evidence="9 10" key="1">
    <citation type="submission" date="2016-05" db="EMBL/GenBank/DDBJ databases">
        <title>Paenibacillus sp. 1ZS3-15 nov., isolated from the rhizosphere soil.</title>
        <authorList>
            <person name="Zhang X.X."/>
            <person name="Zhang J."/>
        </authorList>
    </citation>
    <scope>NUCLEOTIDE SEQUENCE [LARGE SCALE GENOMIC DNA]</scope>
    <source>
        <strain evidence="9 10">1ZS3-15</strain>
    </source>
</reference>
<dbReference type="PANTHER" id="PTHR34975:SF2">
    <property type="entry name" value="SPORE GERMINATION PROTEIN A2"/>
    <property type="match status" value="1"/>
</dbReference>
<dbReference type="InterPro" id="IPR004761">
    <property type="entry name" value="Spore_GerAB"/>
</dbReference>
<evidence type="ECO:0000256" key="4">
    <source>
        <dbReference type="ARBA" id="ARBA00022544"/>
    </source>
</evidence>
<dbReference type="Proteomes" id="UP000078454">
    <property type="component" value="Unassembled WGS sequence"/>
</dbReference>
<evidence type="ECO:0000256" key="2">
    <source>
        <dbReference type="ARBA" id="ARBA00007998"/>
    </source>
</evidence>
<name>A0A198A0D9_9BACL</name>
<dbReference type="GO" id="GO:0016020">
    <property type="term" value="C:membrane"/>
    <property type="evidence" value="ECO:0007669"/>
    <property type="project" value="UniProtKB-SubCell"/>
</dbReference>
<evidence type="ECO:0000256" key="1">
    <source>
        <dbReference type="ARBA" id="ARBA00004141"/>
    </source>
</evidence>
<evidence type="ECO:0000313" key="9">
    <source>
        <dbReference type="EMBL" id="OAS14924.1"/>
    </source>
</evidence>
<feature type="transmembrane region" description="Helical" evidence="8">
    <location>
        <begin position="254"/>
        <end position="276"/>
    </location>
</feature>
<feature type="transmembrane region" description="Helical" evidence="8">
    <location>
        <begin position="319"/>
        <end position="340"/>
    </location>
</feature>
<dbReference type="STRING" id="1850517.A8708_04655"/>
<comment type="similarity">
    <text evidence="2">Belongs to the amino acid-polyamine-organocation (APC) superfamily. Spore germination protein (SGP) (TC 2.A.3.9) family.</text>
</comment>
<comment type="subcellular location">
    <subcellularLocation>
        <location evidence="1">Membrane</location>
        <topology evidence="1">Multi-pass membrane protein</topology>
    </subcellularLocation>
</comment>
<accession>A0A198A0D9</accession>
<feature type="transmembrane region" description="Helical" evidence="8">
    <location>
        <begin position="201"/>
        <end position="224"/>
    </location>
</feature>
<evidence type="ECO:0000256" key="3">
    <source>
        <dbReference type="ARBA" id="ARBA00022448"/>
    </source>
</evidence>
<keyword evidence="10" id="KW-1185">Reference proteome</keyword>
<evidence type="ECO:0000313" key="10">
    <source>
        <dbReference type="Proteomes" id="UP000078454"/>
    </source>
</evidence>
<dbReference type="RefSeq" id="WP_068669121.1">
    <property type="nucleotide sequence ID" value="NZ_LYPB01000087.1"/>
</dbReference>
<feature type="transmembrane region" description="Helical" evidence="8">
    <location>
        <begin position="127"/>
        <end position="149"/>
    </location>
</feature>
<feature type="transmembrane region" description="Helical" evidence="8">
    <location>
        <begin position="69"/>
        <end position="89"/>
    </location>
</feature>
<feature type="transmembrane region" description="Helical" evidence="8">
    <location>
        <begin position="288"/>
        <end position="307"/>
    </location>
</feature>
<protein>
    <submittedName>
        <fullName evidence="9">Uncharacterized protein</fullName>
    </submittedName>
</protein>
<dbReference type="EMBL" id="LYPB01000087">
    <property type="protein sequence ID" value="OAS14924.1"/>
    <property type="molecule type" value="Genomic_DNA"/>
</dbReference>
<dbReference type="PANTHER" id="PTHR34975">
    <property type="entry name" value="SPORE GERMINATION PROTEIN A2"/>
    <property type="match status" value="1"/>
</dbReference>
<evidence type="ECO:0000256" key="6">
    <source>
        <dbReference type="ARBA" id="ARBA00022989"/>
    </source>
</evidence>
<keyword evidence="5 8" id="KW-0812">Transmembrane</keyword>
<evidence type="ECO:0000256" key="8">
    <source>
        <dbReference type="SAM" id="Phobius"/>
    </source>
</evidence>
<keyword evidence="7 8" id="KW-0472">Membrane</keyword>
<feature type="transmembrane region" description="Helical" evidence="8">
    <location>
        <begin position="95"/>
        <end position="120"/>
    </location>
</feature>
<dbReference type="Pfam" id="PF03845">
    <property type="entry name" value="Spore_permease"/>
    <property type="match status" value="1"/>
</dbReference>
<keyword evidence="4" id="KW-0309">Germination</keyword>
<evidence type="ECO:0000256" key="5">
    <source>
        <dbReference type="ARBA" id="ARBA00022692"/>
    </source>
</evidence>
<proteinExistence type="inferred from homology"/>